<sequence length="193" mass="21081">MNSIRLSEQRIAAWLGIFAILLIFIAPVISQSLEPVEPGQHAVAMEHSASTKRPASSSVMKRHASMDAHPSPAISVYPVHQHRSAEHTEYDYPAAQAACPDQQMIGTTMPALGHSAHSSLHHAGMLMDSDFACGYCVLLIHLPMLLLLLAVLSWFNTRLSPAEIRSTSLDVSPLLRFSPARPRAPPTLLKTCF</sequence>
<dbReference type="InterPro" id="IPR021333">
    <property type="entry name" value="DUF2946"/>
</dbReference>
<dbReference type="Pfam" id="PF11162">
    <property type="entry name" value="DUF2946"/>
    <property type="match status" value="2"/>
</dbReference>
<name>A0A4R3Z187_9GAMM</name>
<feature type="transmembrane region" description="Helical" evidence="2">
    <location>
        <begin position="132"/>
        <end position="155"/>
    </location>
</feature>
<reference evidence="3 4" key="1">
    <citation type="submission" date="2019-03" db="EMBL/GenBank/DDBJ databases">
        <title>Genomic Encyclopedia of Type Strains, Phase IV (KMG-IV): sequencing the most valuable type-strain genomes for metagenomic binning, comparative biology and taxonomic classification.</title>
        <authorList>
            <person name="Goeker M."/>
        </authorList>
    </citation>
    <scope>NUCLEOTIDE SEQUENCE [LARGE SCALE GENOMIC DNA]</scope>
    <source>
        <strain evidence="3 4">DSM 19580</strain>
    </source>
</reference>
<comment type="caution">
    <text evidence="3">The sequence shown here is derived from an EMBL/GenBank/DDBJ whole genome shotgun (WGS) entry which is preliminary data.</text>
</comment>
<accession>A0A4R3Z187</accession>
<proteinExistence type="predicted"/>
<dbReference type="Proteomes" id="UP000295719">
    <property type="component" value="Unassembled WGS sequence"/>
</dbReference>
<evidence type="ECO:0000313" key="3">
    <source>
        <dbReference type="EMBL" id="TCV98755.1"/>
    </source>
</evidence>
<feature type="region of interest" description="Disordered" evidence="1">
    <location>
        <begin position="41"/>
        <end position="62"/>
    </location>
</feature>
<keyword evidence="2" id="KW-0812">Transmembrane</keyword>
<gene>
    <name evidence="3" type="ORF">EDC52_10274</name>
</gene>
<organism evidence="3 4">
    <name type="scientific">Biostraticola tofi</name>
    <dbReference type="NCBI Taxonomy" id="466109"/>
    <lineage>
        <taxon>Bacteria</taxon>
        <taxon>Pseudomonadati</taxon>
        <taxon>Pseudomonadota</taxon>
        <taxon>Gammaproteobacteria</taxon>
        <taxon>Enterobacterales</taxon>
        <taxon>Bruguierivoracaceae</taxon>
        <taxon>Biostraticola</taxon>
    </lineage>
</organism>
<evidence type="ECO:0000256" key="1">
    <source>
        <dbReference type="SAM" id="MobiDB-lite"/>
    </source>
</evidence>
<keyword evidence="2" id="KW-0472">Membrane</keyword>
<dbReference type="RefSeq" id="WP_131864163.1">
    <property type="nucleotide sequence ID" value="NZ_SMCR01000002.1"/>
</dbReference>
<dbReference type="EMBL" id="SMCR01000002">
    <property type="protein sequence ID" value="TCV98755.1"/>
    <property type="molecule type" value="Genomic_DNA"/>
</dbReference>
<protein>
    <submittedName>
        <fullName evidence="3">DUF2946 family protein</fullName>
    </submittedName>
</protein>
<evidence type="ECO:0000313" key="4">
    <source>
        <dbReference type="Proteomes" id="UP000295719"/>
    </source>
</evidence>
<keyword evidence="2" id="KW-1133">Transmembrane helix</keyword>
<evidence type="ECO:0000256" key="2">
    <source>
        <dbReference type="SAM" id="Phobius"/>
    </source>
</evidence>
<dbReference type="AlphaFoldDB" id="A0A4R3Z187"/>
<keyword evidence="4" id="KW-1185">Reference proteome</keyword>
<feature type="transmembrane region" description="Helical" evidence="2">
    <location>
        <begin position="12"/>
        <end position="29"/>
    </location>
</feature>